<reference evidence="1" key="1">
    <citation type="submission" date="2014-09" db="EMBL/GenBank/DDBJ databases">
        <authorList>
            <person name="Magalhaes I.L.F."/>
            <person name="Oliveira U."/>
            <person name="Santos F.R."/>
            <person name="Vidigal T.H.D.A."/>
            <person name="Brescovit A.D."/>
            <person name="Santos A.J."/>
        </authorList>
    </citation>
    <scope>NUCLEOTIDE SEQUENCE</scope>
    <source>
        <tissue evidence="1">Shoot tissue taken approximately 20 cm above the soil surface</tissue>
    </source>
</reference>
<protein>
    <submittedName>
        <fullName evidence="1">Uncharacterized protein</fullName>
    </submittedName>
</protein>
<organism evidence="1">
    <name type="scientific">Arundo donax</name>
    <name type="common">Giant reed</name>
    <name type="synonym">Donax arundinaceus</name>
    <dbReference type="NCBI Taxonomy" id="35708"/>
    <lineage>
        <taxon>Eukaryota</taxon>
        <taxon>Viridiplantae</taxon>
        <taxon>Streptophyta</taxon>
        <taxon>Embryophyta</taxon>
        <taxon>Tracheophyta</taxon>
        <taxon>Spermatophyta</taxon>
        <taxon>Magnoliopsida</taxon>
        <taxon>Liliopsida</taxon>
        <taxon>Poales</taxon>
        <taxon>Poaceae</taxon>
        <taxon>PACMAD clade</taxon>
        <taxon>Arundinoideae</taxon>
        <taxon>Arundineae</taxon>
        <taxon>Arundo</taxon>
    </lineage>
</organism>
<dbReference type="AlphaFoldDB" id="A0A0A9FQ93"/>
<accession>A0A0A9FQ93</accession>
<dbReference type="EMBL" id="GBRH01183429">
    <property type="protein sequence ID" value="JAE14467.1"/>
    <property type="molecule type" value="Transcribed_RNA"/>
</dbReference>
<reference evidence="1" key="2">
    <citation type="journal article" date="2015" name="Data Brief">
        <title>Shoot transcriptome of the giant reed, Arundo donax.</title>
        <authorList>
            <person name="Barrero R.A."/>
            <person name="Guerrero F.D."/>
            <person name="Moolhuijzen P."/>
            <person name="Goolsby J.A."/>
            <person name="Tidwell J."/>
            <person name="Bellgard S.E."/>
            <person name="Bellgard M.I."/>
        </authorList>
    </citation>
    <scope>NUCLEOTIDE SEQUENCE</scope>
    <source>
        <tissue evidence="1">Shoot tissue taken approximately 20 cm above the soil surface</tissue>
    </source>
</reference>
<sequence>MQLHRFGFTGCCHVYLLCECL</sequence>
<proteinExistence type="predicted"/>
<evidence type="ECO:0000313" key="1">
    <source>
        <dbReference type="EMBL" id="JAE14467.1"/>
    </source>
</evidence>
<name>A0A0A9FQ93_ARUDO</name>